<keyword evidence="3" id="KW-1185">Reference proteome</keyword>
<gene>
    <name evidence="4" type="primary">LOC113466173</name>
</gene>
<dbReference type="STRING" id="121845.A0A3Q0ILL7"/>
<dbReference type="PaxDb" id="121845-A0A3Q0ILL7"/>
<feature type="compositionally biased region" description="Basic residues" evidence="1">
    <location>
        <begin position="40"/>
        <end position="49"/>
    </location>
</feature>
<accession>A0A3Q0ILL7</accession>
<dbReference type="Pfam" id="PF08911">
    <property type="entry name" value="NUP50"/>
    <property type="match status" value="1"/>
</dbReference>
<sequence>MSKKRTAESDLNHENWANEEEPEEPGRFMAASEEQMSQRRVIRAVRRNPNKTNASESLFSNFKGMLETS</sequence>
<evidence type="ECO:0000313" key="3">
    <source>
        <dbReference type="Proteomes" id="UP000079169"/>
    </source>
</evidence>
<feature type="domain" description="Nuclear pore complex NUP2/50/61" evidence="2">
    <location>
        <begin position="3"/>
        <end position="65"/>
    </location>
</feature>
<protein>
    <submittedName>
        <fullName evidence="4">Nuclear pore complex protein Nup50</fullName>
    </submittedName>
</protein>
<dbReference type="GeneID" id="113466173"/>
<dbReference type="InterPro" id="IPR015007">
    <property type="entry name" value="NUP2/50/61"/>
</dbReference>
<evidence type="ECO:0000259" key="2">
    <source>
        <dbReference type="Pfam" id="PF08911"/>
    </source>
</evidence>
<reference evidence="4" key="1">
    <citation type="submission" date="2025-08" db="UniProtKB">
        <authorList>
            <consortium name="RefSeq"/>
        </authorList>
    </citation>
    <scope>IDENTIFICATION</scope>
</reference>
<evidence type="ECO:0000313" key="4">
    <source>
        <dbReference type="RefSeq" id="XP_026677154.1"/>
    </source>
</evidence>
<feature type="compositionally biased region" description="Polar residues" evidence="1">
    <location>
        <begin position="50"/>
        <end position="60"/>
    </location>
</feature>
<organism evidence="3 4">
    <name type="scientific">Diaphorina citri</name>
    <name type="common">Asian citrus psyllid</name>
    <dbReference type="NCBI Taxonomy" id="121845"/>
    <lineage>
        <taxon>Eukaryota</taxon>
        <taxon>Metazoa</taxon>
        <taxon>Ecdysozoa</taxon>
        <taxon>Arthropoda</taxon>
        <taxon>Hexapoda</taxon>
        <taxon>Insecta</taxon>
        <taxon>Pterygota</taxon>
        <taxon>Neoptera</taxon>
        <taxon>Paraneoptera</taxon>
        <taxon>Hemiptera</taxon>
        <taxon>Sternorrhyncha</taxon>
        <taxon>Psylloidea</taxon>
        <taxon>Psyllidae</taxon>
        <taxon>Diaphorininae</taxon>
        <taxon>Diaphorina</taxon>
    </lineage>
</organism>
<dbReference type="RefSeq" id="XP_026677154.1">
    <property type="nucleotide sequence ID" value="XM_026821353.1"/>
</dbReference>
<name>A0A3Q0ILL7_DIACI</name>
<evidence type="ECO:0000256" key="1">
    <source>
        <dbReference type="SAM" id="MobiDB-lite"/>
    </source>
</evidence>
<dbReference type="CTD" id="10762"/>
<feature type="compositionally biased region" description="Basic and acidic residues" evidence="1">
    <location>
        <begin position="1"/>
        <end position="13"/>
    </location>
</feature>
<dbReference type="KEGG" id="dci:113466173"/>
<feature type="region of interest" description="Disordered" evidence="1">
    <location>
        <begin position="1"/>
        <end position="69"/>
    </location>
</feature>
<dbReference type="GO" id="GO:0005643">
    <property type="term" value="C:nuclear pore"/>
    <property type="evidence" value="ECO:0007669"/>
    <property type="project" value="InterPro"/>
</dbReference>
<proteinExistence type="predicted"/>
<dbReference type="Proteomes" id="UP000079169">
    <property type="component" value="Unplaced"/>
</dbReference>
<dbReference type="AlphaFoldDB" id="A0A3Q0ILL7"/>